<dbReference type="OrthoDB" id="264532at2759"/>
<dbReference type="GO" id="GO:0006672">
    <property type="term" value="P:ceramide metabolic process"/>
    <property type="evidence" value="ECO:0007669"/>
    <property type="project" value="EnsemblFungi"/>
</dbReference>
<dbReference type="AlphaFoldDB" id="A0A1E4SPR0"/>
<feature type="transmembrane region" description="Helical" evidence="16">
    <location>
        <begin position="20"/>
        <end position="38"/>
    </location>
</feature>
<dbReference type="GO" id="GO:0035356">
    <property type="term" value="P:intracellular triglyceride homeostasis"/>
    <property type="evidence" value="ECO:0007669"/>
    <property type="project" value="EnsemblFungi"/>
</dbReference>
<keyword evidence="9" id="KW-0319">Glycerol metabolism</keyword>
<dbReference type="PANTHER" id="PTHR12317">
    <property type="entry name" value="DIACYLGLYCEROL O-ACYLTRANSFERASE"/>
    <property type="match status" value="1"/>
</dbReference>
<evidence type="ECO:0000256" key="4">
    <source>
        <dbReference type="ARBA" id="ARBA00005420"/>
    </source>
</evidence>
<protein>
    <recommendedName>
        <fullName evidence="5">diacylglycerol O-acyltransferase</fullName>
        <ecNumber evidence="5">2.3.1.20</ecNumber>
    </recommendedName>
</protein>
<dbReference type="PANTHER" id="PTHR12317:SF0">
    <property type="entry name" value="ACYLTRANSFERASE"/>
    <property type="match status" value="1"/>
</dbReference>
<accession>A0A1E4SPR0</accession>
<feature type="non-terminal residue" evidence="17">
    <location>
        <position position="1"/>
    </location>
</feature>
<dbReference type="GO" id="GO:0019915">
    <property type="term" value="P:lipid storage"/>
    <property type="evidence" value="ECO:0007669"/>
    <property type="project" value="EnsemblFungi"/>
</dbReference>
<keyword evidence="18" id="KW-1185">Reference proteome</keyword>
<keyword evidence="12" id="KW-0443">Lipid metabolism</keyword>
<feature type="non-terminal residue" evidence="17">
    <location>
        <position position="549"/>
    </location>
</feature>
<comment type="pathway">
    <text evidence="2">Glycerolipid metabolism; triacylglycerol biosynthesis.</text>
</comment>
<evidence type="ECO:0000256" key="11">
    <source>
        <dbReference type="ARBA" id="ARBA00022989"/>
    </source>
</evidence>
<evidence type="ECO:0000256" key="2">
    <source>
        <dbReference type="ARBA" id="ARBA00004771"/>
    </source>
</evidence>
<evidence type="ECO:0000313" key="17">
    <source>
        <dbReference type="EMBL" id="ODV81511.1"/>
    </source>
</evidence>
<organism evidence="17 18">
    <name type="scientific">Suhomyces tanzawaensis NRRL Y-17324</name>
    <dbReference type="NCBI Taxonomy" id="984487"/>
    <lineage>
        <taxon>Eukaryota</taxon>
        <taxon>Fungi</taxon>
        <taxon>Dikarya</taxon>
        <taxon>Ascomycota</taxon>
        <taxon>Saccharomycotina</taxon>
        <taxon>Pichiomycetes</taxon>
        <taxon>Debaryomycetaceae</taxon>
        <taxon>Suhomyces</taxon>
    </lineage>
</organism>
<evidence type="ECO:0000256" key="14">
    <source>
        <dbReference type="ARBA" id="ARBA00023315"/>
    </source>
</evidence>
<dbReference type="Pfam" id="PF03982">
    <property type="entry name" value="DAGAT"/>
    <property type="match status" value="3"/>
</dbReference>
<evidence type="ECO:0000256" key="1">
    <source>
        <dbReference type="ARBA" id="ARBA00004477"/>
    </source>
</evidence>
<evidence type="ECO:0000256" key="8">
    <source>
        <dbReference type="ARBA" id="ARBA00022692"/>
    </source>
</evidence>
<keyword evidence="10" id="KW-0256">Endoplasmic reticulum</keyword>
<dbReference type="GO" id="GO:0005789">
    <property type="term" value="C:endoplasmic reticulum membrane"/>
    <property type="evidence" value="ECO:0007669"/>
    <property type="project" value="UniProtKB-SubCell"/>
</dbReference>
<dbReference type="STRING" id="984487.A0A1E4SPR0"/>
<dbReference type="GO" id="GO:0006071">
    <property type="term" value="P:glycerol metabolic process"/>
    <property type="evidence" value="ECO:0007669"/>
    <property type="project" value="UniProtKB-KW"/>
</dbReference>
<keyword evidence="7" id="KW-0808">Transferase</keyword>
<dbReference type="EMBL" id="KV453909">
    <property type="protein sequence ID" value="ODV81511.1"/>
    <property type="molecule type" value="Genomic_DNA"/>
</dbReference>
<dbReference type="InterPro" id="IPR007130">
    <property type="entry name" value="DAGAT"/>
</dbReference>
<comment type="similarity">
    <text evidence="4">Belongs to the diacylglycerol acyltransferase family.</text>
</comment>
<evidence type="ECO:0000256" key="10">
    <source>
        <dbReference type="ARBA" id="ARBA00022824"/>
    </source>
</evidence>
<keyword evidence="13 16" id="KW-0472">Membrane</keyword>
<dbReference type="Proteomes" id="UP000094285">
    <property type="component" value="Unassembled WGS sequence"/>
</dbReference>
<evidence type="ECO:0000256" key="7">
    <source>
        <dbReference type="ARBA" id="ARBA00022679"/>
    </source>
</evidence>
<dbReference type="GO" id="GO:0019432">
    <property type="term" value="P:triglyceride biosynthetic process"/>
    <property type="evidence" value="ECO:0007669"/>
    <property type="project" value="EnsemblFungi"/>
</dbReference>
<keyword evidence="11 16" id="KW-1133">Transmembrane helix</keyword>
<comment type="pathway">
    <text evidence="3">Lipid metabolism.</text>
</comment>
<comment type="subcellular location">
    <subcellularLocation>
        <location evidence="1">Endoplasmic reticulum membrane</location>
        <topology evidence="1">Multi-pass membrane protein</topology>
    </subcellularLocation>
</comment>
<feature type="transmembrane region" description="Helical" evidence="16">
    <location>
        <begin position="43"/>
        <end position="60"/>
    </location>
</feature>
<evidence type="ECO:0000256" key="3">
    <source>
        <dbReference type="ARBA" id="ARBA00005189"/>
    </source>
</evidence>
<comment type="catalytic activity">
    <reaction evidence="15">
        <text>an acyl-CoA + a 1,2-diacyl-sn-glycerol = a triacyl-sn-glycerol + CoA</text>
        <dbReference type="Rhea" id="RHEA:10868"/>
        <dbReference type="ChEBI" id="CHEBI:17815"/>
        <dbReference type="ChEBI" id="CHEBI:57287"/>
        <dbReference type="ChEBI" id="CHEBI:58342"/>
        <dbReference type="ChEBI" id="CHEBI:64615"/>
        <dbReference type="EC" id="2.3.1.20"/>
    </reaction>
</comment>
<evidence type="ECO:0000256" key="9">
    <source>
        <dbReference type="ARBA" id="ARBA00022798"/>
    </source>
</evidence>
<name>A0A1E4SPR0_9ASCO</name>
<reference evidence="18" key="1">
    <citation type="submission" date="2016-05" db="EMBL/GenBank/DDBJ databases">
        <title>Comparative genomics of biotechnologically important yeasts.</title>
        <authorList>
            <consortium name="DOE Joint Genome Institute"/>
            <person name="Riley R."/>
            <person name="Haridas S."/>
            <person name="Wolfe K.H."/>
            <person name="Lopes M.R."/>
            <person name="Hittinger C.T."/>
            <person name="Goker M."/>
            <person name="Salamov A."/>
            <person name="Wisecaver J."/>
            <person name="Long T.M."/>
            <person name="Aerts A.L."/>
            <person name="Barry K."/>
            <person name="Choi C."/>
            <person name="Clum A."/>
            <person name="Coughlan A.Y."/>
            <person name="Deshpande S."/>
            <person name="Douglass A.P."/>
            <person name="Hanson S.J."/>
            <person name="Klenk H.-P."/>
            <person name="Labutti K."/>
            <person name="Lapidus A."/>
            <person name="Lindquist E."/>
            <person name="Lipzen A."/>
            <person name="Meier-Kolthoff J.P."/>
            <person name="Ohm R.A."/>
            <person name="Otillar R.P."/>
            <person name="Pangilinan J."/>
            <person name="Peng Y."/>
            <person name="Rokas A."/>
            <person name="Rosa C.A."/>
            <person name="Scheuner C."/>
            <person name="Sibirny A.A."/>
            <person name="Slot J.C."/>
            <person name="Stielow J.B."/>
            <person name="Sun H."/>
            <person name="Kurtzman C.P."/>
            <person name="Blackwell M."/>
            <person name="Grigoriev I.V."/>
            <person name="Jeffries T.W."/>
        </authorList>
    </citation>
    <scope>NUCLEOTIDE SEQUENCE [LARGE SCALE GENOMIC DNA]</scope>
    <source>
        <strain evidence="18">NRRL Y-17324</strain>
    </source>
</reference>
<evidence type="ECO:0000256" key="6">
    <source>
        <dbReference type="ARBA" id="ARBA00022516"/>
    </source>
</evidence>
<proteinExistence type="inferred from homology"/>
<keyword evidence="14" id="KW-0012">Acyltransferase</keyword>
<dbReference type="GO" id="GO:0005811">
    <property type="term" value="C:lipid droplet"/>
    <property type="evidence" value="ECO:0007669"/>
    <property type="project" value="EnsemblFungi"/>
</dbReference>
<evidence type="ECO:0000256" key="5">
    <source>
        <dbReference type="ARBA" id="ARBA00013244"/>
    </source>
</evidence>
<evidence type="ECO:0000256" key="13">
    <source>
        <dbReference type="ARBA" id="ARBA00023136"/>
    </source>
</evidence>
<dbReference type="RefSeq" id="XP_020066633.1">
    <property type="nucleotide sequence ID" value="XM_020208877.2"/>
</dbReference>
<gene>
    <name evidence="17" type="ORF">CANTADRAFT_41673</name>
</gene>
<evidence type="ECO:0000256" key="15">
    <source>
        <dbReference type="ARBA" id="ARBA00048109"/>
    </source>
</evidence>
<keyword evidence="6" id="KW-0444">Lipid biosynthesis</keyword>
<sequence>PLLHVAPLNTPLQARLETLGVIWHIVSIPVFACSFLGFLSLGWVFWLVVILPYFIWWYGFDLHTPTNGKAVYRARNWIKNFIVWEWFVNYFPIRVHKTCELEPTFTDVLVESEEPADDEEDLISEDSRTLIDKIFKKLGLSKRLNDIDSSSPPPGNSSSLTPTKLKKYKRLSTGPRYIFGYHPHGVISMGAMGAFATNALRNEPYEPPMKWLKPFFHDPSKGERILPGLGNVFPLTLTTQFTIPFYRDYLLGLGLSSASAKNIKSLINNGDNSICLVVGGAQESLLNDMVTNQYKVGYGYKDKRLKNPDKTHHIDEKPMGTVQGDDTTIKIKNNQSQTSEEQEELTFTGKPVPTKRQIQLVLNKRKGFVKLAIELGNVCLVPVFAFGEVDIYKLNIPKPGSWGYTFQRWMKSTFLFTLPFFSARGVFIYDFGIVPYRNPINICLGKPIHIPANCLADYKAKHPEFENLDAVSSTDPNHPDYDLQKVLRSRSITNLFKINNQPKKSSVKTKIPPELLDRYHKLYIDELKRVYEDNKERFGYGDVELVIKE</sequence>
<evidence type="ECO:0000313" key="18">
    <source>
        <dbReference type="Proteomes" id="UP000094285"/>
    </source>
</evidence>
<evidence type="ECO:0000256" key="16">
    <source>
        <dbReference type="SAM" id="Phobius"/>
    </source>
</evidence>
<dbReference type="GeneID" id="30983013"/>
<evidence type="ECO:0000256" key="12">
    <source>
        <dbReference type="ARBA" id="ARBA00023098"/>
    </source>
</evidence>
<dbReference type="GO" id="GO:0004144">
    <property type="term" value="F:diacylglycerol O-acyltransferase activity"/>
    <property type="evidence" value="ECO:0007669"/>
    <property type="project" value="UniProtKB-EC"/>
</dbReference>
<keyword evidence="8 16" id="KW-0812">Transmembrane</keyword>
<dbReference type="EC" id="2.3.1.20" evidence="5"/>